<keyword evidence="1" id="KW-1133">Transmembrane helix</keyword>
<name>A0A431W5H4_9DEIO</name>
<comment type="caution">
    <text evidence="2">The sequence shown here is derived from an EMBL/GenBank/DDBJ whole genome shotgun (WGS) entry which is preliminary data.</text>
</comment>
<proteinExistence type="predicted"/>
<dbReference type="RefSeq" id="WP_126350737.1">
    <property type="nucleotide sequence ID" value="NZ_CP086380.1"/>
</dbReference>
<keyword evidence="3" id="KW-1185">Reference proteome</keyword>
<evidence type="ECO:0000313" key="3">
    <source>
        <dbReference type="Proteomes" id="UP000277766"/>
    </source>
</evidence>
<dbReference type="Proteomes" id="UP000277766">
    <property type="component" value="Unassembled WGS sequence"/>
</dbReference>
<evidence type="ECO:0000313" key="2">
    <source>
        <dbReference type="EMBL" id="RTR30709.1"/>
    </source>
</evidence>
<dbReference type="EMBL" id="RXPE01000001">
    <property type="protein sequence ID" value="RTR30709.1"/>
    <property type="molecule type" value="Genomic_DNA"/>
</dbReference>
<accession>A0A431W5H4</accession>
<feature type="transmembrane region" description="Helical" evidence="1">
    <location>
        <begin position="43"/>
        <end position="64"/>
    </location>
</feature>
<keyword evidence="1" id="KW-0812">Transmembrane</keyword>
<reference evidence="2 3" key="1">
    <citation type="submission" date="2018-12" db="EMBL/GenBank/DDBJ databases">
        <title>Deinococcus radiophilus ATCC 27603 genome sequencing and assembly.</title>
        <authorList>
            <person name="Maclea K.S."/>
            <person name="Maynard C.R."/>
        </authorList>
    </citation>
    <scope>NUCLEOTIDE SEQUENCE [LARGE SCALE GENOMIC DNA]</scope>
    <source>
        <strain evidence="2 3">ATCC 27603</strain>
    </source>
</reference>
<gene>
    <name evidence="2" type="ORF">EJ104_00165</name>
</gene>
<feature type="transmembrane region" description="Helical" evidence="1">
    <location>
        <begin position="84"/>
        <end position="103"/>
    </location>
</feature>
<feature type="transmembrane region" description="Helical" evidence="1">
    <location>
        <begin position="133"/>
        <end position="152"/>
    </location>
</feature>
<protein>
    <submittedName>
        <fullName evidence="2">Uncharacterized protein</fullName>
    </submittedName>
</protein>
<evidence type="ECO:0000256" key="1">
    <source>
        <dbReference type="SAM" id="Phobius"/>
    </source>
</evidence>
<dbReference type="AlphaFoldDB" id="A0A431W5H4"/>
<keyword evidence="1" id="KW-0472">Membrane</keyword>
<organism evidence="2 3">
    <name type="scientific">Deinococcus radiophilus</name>
    <dbReference type="NCBI Taxonomy" id="32062"/>
    <lineage>
        <taxon>Bacteria</taxon>
        <taxon>Thermotogati</taxon>
        <taxon>Deinococcota</taxon>
        <taxon>Deinococci</taxon>
        <taxon>Deinococcales</taxon>
        <taxon>Deinococcaceae</taxon>
        <taxon>Deinococcus</taxon>
    </lineage>
</organism>
<sequence length="169" mass="18034">MSKKVDWKQTMLNEAEASGNERWAQEARKAVFFDFWNVSAGQFLLYLLIAFSATFFSGFAASMFTDPDLLALVCAEREGCSSGLLAAVLALIYTGAGAAFYLCGLRNIFFIVFLGSSVPAVSSSSLLPISAHWAAGLLAGVILAALPLYLGYSPPISSKKPGARPHTPD</sequence>
<feature type="transmembrane region" description="Helical" evidence="1">
    <location>
        <begin position="108"/>
        <end position="127"/>
    </location>
</feature>